<keyword evidence="9" id="KW-1185">Reference proteome</keyword>
<keyword evidence="6" id="KW-0732">Signal</keyword>
<evidence type="ECO:0000256" key="1">
    <source>
        <dbReference type="ARBA" id="ARBA00004442"/>
    </source>
</evidence>
<gene>
    <name evidence="8" type="ORF">SAMN02927935_03871</name>
</gene>
<reference evidence="8 9" key="1">
    <citation type="submission" date="2016-10" db="EMBL/GenBank/DDBJ databases">
        <authorList>
            <person name="Varghese N."/>
            <person name="Submissions S."/>
        </authorList>
    </citation>
    <scope>NUCLEOTIDE SEQUENCE [LARGE SCALE GENOMIC DNA]</scope>
    <source>
        <strain evidence="8 9">CGMCC 1.6853</strain>
    </source>
</reference>
<evidence type="ECO:0000256" key="6">
    <source>
        <dbReference type="SAM" id="SignalP"/>
    </source>
</evidence>
<feature type="region of interest" description="Disordered" evidence="5">
    <location>
        <begin position="166"/>
        <end position="202"/>
    </location>
</feature>
<sequence length="202" mass="21021">MNGLRKAACVGGMLAFGMVSLGSWADSGEPASVGKPVILDLKATRLDLVGLPSGLNAGVLDLQSKAADLAKQSADISVRDSKNAVTLSMRSDVLFAFDSDAIAAKAEPALQQVAQFIAAEPVGNVVIEGHTDAVGSDKYNQDLSLRRARAVAVWLIAHGVEKSRLSERGKGEAEPVASNDTPTGRAKNRRVDFVLPKTAAAG</sequence>
<dbReference type="RefSeq" id="WP_033632184.1">
    <property type="nucleotide sequence ID" value="NZ_CBCSIN010000008.1"/>
</dbReference>
<evidence type="ECO:0000256" key="4">
    <source>
        <dbReference type="PROSITE-ProRule" id="PRU00473"/>
    </source>
</evidence>
<dbReference type="PANTHER" id="PTHR30329">
    <property type="entry name" value="STATOR ELEMENT OF FLAGELLAR MOTOR COMPLEX"/>
    <property type="match status" value="1"/>
</dbReference>
<name>A0A1G5L292_9GAMM</name>
<keyword evidence="3" id="KW-0998">Cell outer membrane</keyword>
<protein>
    <submittedName>
        <fullName evidence="8">Outer membrane protein OmpA</fullName>
    </submittedName>
</protein>
<evidence type="ECO:0000256" key="2">
    <source>
        <dbReference type="ARBA" id="ARBA00023136"/>
    </source>
</evidence>
<comment type="caution">
    <text evidence="8">The sequence shown here is derived from an EMBL/GenBank/DDBJ whole genome shotgun (WGS) entry which is preliminary data.</text>
</comment>
<feature type="signal peptide" evidence="6">
    <location>
        <begin position="1"/>
        <end position="25"/>
    </location>
</feature>
<comment type="subcellular location">
    <subcellularLocation>
        <location evidence="1">Cell outer membrane</location>
    </subcellularLocation>
</comment>
<dbReference type="CDD" id="cd07185">
    <property type="entry name" value="OmpA_C-like"/>
    <property type="match status" value="1"/>
</dbReference>
<evidence type="ECO:0000256" key="3">
    <source>
        <dbReference type="ARBA" id="ARBA00023237"/>
    </source>
</evidence>
<dbReference type="PROSITE" id="PS51123">
    <property type="entry name" value="OMPA_2"/>
    <property type="match status" value="1"/>
</dbReference>
<dbReference type="InterPro" id="IPR036737">
    <property type="entry name" value="OmpA-like_sf"/>
</dbReference>
<dbReference type="Proteomes" id="UP000183031">
    <property type="component" value="Unassembled WGS sequence"/>
</dbReference>
<dbReference type="Pfam" id="PF00691">
    <property type="entry name" value="OmpA"/>
    <property type="match status" value="1"/>
</dbReference>
<accession>A0A1G5L292</accession>
<feature type="domain" description="OmpA-like" evidence="7">
    <location>
        <begin position="82"/>
        <end position="199"/>
    </location>
</feature>
<dbReference type="Gene3D" id="3.30.1330.60">
    <property type="entry name" value="OmpA-like domain"/>
    <property type="match status" value="1"/>
</dbReference>
<dbReference type="PANTHER" id="PTHR30329:SF21">
    <property type="entry name" value="LIPOPROTEIN YIAD-RELATED"/>
    <property type="match status" value="1"/>
</dbReference>
<dbReference type="EMBL" id="FMUT01000011">
    <property type="protein sequence ID" value="SCZ06541.1"/>
    <property type="molecule type" value="Genomic_DNA"/>
</dbReference>
<evidence type="ECO:0000256" key="5">
    <source>
        <dbReference type="SAM" id="MobiDB-lite"/>
    </source>
</evidence>
<evidence type="ECO:0000259" key="7">
    <source>
        <dbReference type="PROSITE" id="PS51123"/>
    </source>
</evidence>
<dbReference type="InterPro" id="IPR006664">
    <property type="entry name" value="OMP_bac"/>
</dbReference>
<feature type="chain" id="PRO_5047081684" evidence="6">
    <location>
        <begin position="26"/>
        <end position="202"/>
    </location>
</feature>
<proteinExistence type="predicted"/>
<dbReference type="InterPro" id="IPR006665">
    <property type="entry name" value="OmpA-like"/>
</dbReference>
<evidence type="ECO:0000313" key="8">
    <source>
        <dbReference type="EMBL" id="SCZ06541.1"/>
    </source>
</evidence>
<dbReference type="PRINTS" id="PR01023">
    <property type="entry name" value="NAFLGMOTY"/>
</dbReference>
<dbReference type="SUPFAM" id="SSF103088">
    <property type="entry name" value="OmpA-like"/>
    <property type="match status" value="1"/>
</dbReference>
<dbReference type="InterPro" id="IPR050330">
    <property type="entry name" value="Bact_OuterMem_StrucFunc"/>
</dbReference>
<keyword evidence="2 4" id="KW-0472">Membrane</keyword>
<organism evidence="8 9">
    <name type="scientific">Serratia nematodiphila</name>
    <dbReference type="NCBI Taxonomy" id="458197"/>
    <lineage>
        <taxon>Bacteria</taxon>
        <taxon>Pseudomonadati</taxon>
        <taxon>Pseudomonadota</taxon>
        <taxon>Gammaproteobacteria</taxon>
        <taxon>Enterobacterales</taxon>
        <taxon>Yersiniaceae</taxon>
        <taxon>Serratia</taxon>
    </lineage>
</organism>
<evidence type="ECO:0000313" key="9">
    <source>
        <dbReference type="Proteomes" id="UP000183031"/>
    </source>
</evidence>
<dbReference type="PRINTS" id="PR01021">
    <property type="entry name" value="OMPADOMAIN"/>
</dbReference>